<keyword evidence="3" id="KW-0720">Serine protease</keyword>
<dbReference type="Pfam" id="PF12708">
    <property type="entry name" value="Pect-lyase_RHGA_epim"/>
    <property type="match status" value="1"/>
</dbReference>
<dbReference type="GO" id="GO:0004650">
    <property type="term" value="F:polygalacturonase activity"/>
    <property type="evidence" value="ECO:0007669"/>
    <property type="project" value="InterPro"/>
</dbReference>
<evidence type="ECO:0000259" key="6">
    <source>
        <dbReference type="Pfam" id="PF12708"/>
    </source>
</evidence>
<reference evidence="7 8" key="1">
    <citation type="submission" date="2023-01" db="EMBL/GenBank/DDBJ databases">
        <title>Analysis of 21 Apiospora genomes using comparative genomics revels a genus with tremendous synthesis potential of carbohydrate active enzymes and secondary metabolites.</title>
        <authorList>
            <person name="Sorensen T."/>
        </authorList>
    </citation>
    <scope>NUCLEOTIDE SEQUENCE [LARGE SCALE GENOMIC DNA]</scope>
    <source>
        <strain evidence="7 8">CBS 117206</strain>
    </source>
</reference>
<keyword evidence="2" id="KW-0378">Hydrolase</keyword>
<dbReference type="CDD" id="cd23668">
    <property type="entry name" value="GH55_beta13glucanase-like"/>
    <property type="match status" value="1"/>
</dbReference>
<dbReference type="EMBL" id="JAQQWP010000008">
    <property type="protein sequence ID" value="KAK8106793.1"/>
    <property type="molecule type" value="Genomic_DNA"/>
</dbReference>
<feature type="region of interest" description="Disordered" evidence="4">
    <location>
        <begin position="1086"/>
        <end position="1135"/>
    </location>
</feature>
<feature type="region of interest" description="Disordered" evidence="4">
    <location>
        <begin position="2258"/>
        <end position="2328"/>
    </location>
</feature>
<feature type="domain" description="Peptidase S8/S53" evidence="5">
    <location>
        <begin position="1965"/>
        <end position="2093"/>
    </location>
</feature>
<feature type="compositionally biased region" description="Polar residues" evidence="4">
    <location>
        <begin position="2212"/>
        <end position="2226"/>
    </location>
</feature>
<dbReference type="GO" id="GO:0004252">
    <property type="term" value="F:serine-type endopeptidase activity"/>
    <property type="evidence" value="ECO:0007669"/>
    <property type="project" value="InterPro"/>
</dbReference>
<dbReference type="InterPro" id="IPR012334">
    <property type="entry name" value="Pectin_lyas_fold"/>
</dbReference>
<name>A0AAW0QU44_9PEZI</name>
<dbReference type="SUPFAM" id="SSF51126">
    <property type="entry name" value="Pectin lyase-like"/>
    <property type="match status" value="2"/>
</dbReference>
<feature type="compositionally biased region" description="Basic residues" evidence="4">
    <location>
        <begin position="34"/>
        <end position="44"/>
    </location>
</feature>
<feature type="compositionally biased region" description="Low complexity" evidence="4">
    <location>
        <begin position="2268"/>
        <end position="2286"/>
    </location>
</feature>
<dbReference type="InterPro" id="IPR011050">
    <property type="entry name" value="Pectin_lyase_fold/virulence"/>
</dbReference>
<dbReference type="InterPro" id="IPR024535">
    <property type="entry name" value="RHGA/B-epi-like_pectate_lyase"/>
</dbReference>
<dbReference type="InterPro" id="IPR000209">
    <property type="entry name" value="Peptidase_S8/S53_dom"/>
</dbReference>
<evidence type="ECO:0000256" key="2">
    <source>
        <dbReference type="ARBA" id="ARBA00022801"/>
    </source>
</evidence>
<protein>
    <recommendedName>
        <fullName evidence="9">Pectate lyase superfamily protein</fullName>
    </recommendedName>
</protein>
<dbReference type="PROSITE" id="PS00138">
    <property type="entry name" value="SUBTILASE_SER"/>
    <property type="match status" value="1"/>
</dbReference>
<evidence type="ECO:0000256" key="1">
    <source>
        <dbReference type="ARBA" id="ARBA00022670"/>
    </source>
</evidence>
<dbReference type="InterPro" id="IPR023828">
    <property type="entry name" value="Peptidase_S8_Ser-AS"/>
</dbReference>
<dbReference type="InterPro" id="IPR039279">
    <property type="entry name" value="QRT3-like"/>
</dbReference>
<evidence type="ECO:0000259" key="5">
    <source>
        <dbReference type="Pfam" id="PF00082"/>
    </source>
</evidence>
<sequence length="2544" mass="275183">MSYGPQFYWKSEKPRDRSIQAKRQPLFARDDHSFHHKEKRGRPVGRRELSEKHYSAAIHYVFFFGANPHLDNMLGIPPQRPYPKLPAHRSHYHHNRKGQRRWLQDETSYNADDLMSGVATTSTNYSPNMPYMVDNQNDFFNSSPSKGIQDGAVWQYSGNFDNFMKNLHAGNVTRGGHGPGVKPSENVTAIVIQSALDKRANSSQSDTSSYWLSELAQYGSQPLAGSDYKFFRNVVDDYKADNSGDTDTTESINAAIQDGLRCGKDCGSTTTKGAIVYFPAGTYKICSPIIQFYYTQFIGDPNNPPVIKGCDTFKGMAMIDTDPYIPGTGKQWYTNQNQFFRQIRNFVFDMTDMPLSTADNDQPYVPTGIHWQAAQATSLENLVFNMPNATDLNSTTHTGIFMENGSGGFVSDLVCVFIGGSIGWRAGSQQYTARNIKFYNCLTSVQMVWDWGFNWHGVEVHGGAIGFNISGKGGDGHQGIGSVSLIDCSISDVPTAILTNGLNDSPNIVLDNLQVNNIGAVVQVDGGETLLNVGTSPYVIHLWAAGKRYSGSEGSTTPGNAANAPPKGAGLLDADGKLYSRSRPQYEDLQPLGFLVATFAGIANDSTGDQAGIINAFLQNASDTNMIAYFPAGIYQVGSTVLVPTGCRIQGSSWSQIRGAGFYFADMHNPQVMVQVGQKGDVGNVEIVEMMFTVAGSTAGAILMEWNVAAASQGSAAMWDSHFRVGGAAGTSLGVADCPSNATIHPNCYAASMMLHITQQASGYFENVWAWVADHDNDFTGGDPDDVAAKQVGVYGARGILVESEGPSWFYGSSSEHSVLYNYQFYNAKNIYIGHLQTESPYFQPGPVAPQPFAQAKSFAGDPSFEDCTSDLCRVSWGMRVIDSTNVTVHGAGLYSFFNEYKENCTGTYNCQERILEVQGSDNVAFFNIYTQGVTKIASGINDTSIFQNDTNQRGTTTEVSIWLPLNGTENADIVYVGPEIWATPSVSCSPPCILVLPTSPLSSSSTIEPGNYTTSLEYGSPGTTTIAGGQVITTFIITTTVVTIEIPPVTIGGMPYYNLNITSTATGGGFVPEPSVELPPVGVPLPDGKGGSTTRSLTLPPWPKVSQGPPDGPGWSMPNDPFSIPGPPDGAPDSSTSDTFFMPFRTSLSIPGPTVTTFTLPSEPISMTTVVCPPTTELVLDSPKTTMALDPRLQTTFSFGYACPTVLPLTFLFPFTGFYDIDCTFHTYWSFPTYRPPAPTTTHSFDPMELPPVTVSFGGGAGGAPATTFSLEGYGGGPSAPTVTMGGVEPGATPQTFVLPWFLQPKTTTSSTESTTVTLPPGLVGSPSTTLSIWGAGGGPPPATLTIGGAPAPDGSSQSTVVPFGHRGNWLWAPATTVTLTQPFQATTVTVFPPGDEFPWATAITLNGESGAQSRTITFADGGAASPTTVTLTEPTTLTLGGGWFTWGGIADGENPGVWPTPPPPTPTPTDPLPVWHTWPAGGIYPVYKDDPETEGNDDGPTVHCIDLLFLKWCPSGITFPSLSGWRIQFPPGIYPPGPPPGGILQLPNIQFKISGNLPDWPKITIGWDNKMTYNSEEYSTSCKTRTADICSITTSVHVESSKTSRSTMTGSFGNHHGDGHHDHGNSHFHDKFFDVKLKRCLPAYGKRQYARKFSGICYSGARPLLLAKTPYANIWSQNVCLNDAIVYPKNAEDVGEIPDILTNYTNKYHTVAADGLTGFYWVPALDSETYLQLMNSPDVNGVDYYEQRNVAFPILVDDTGTAPDIDPATDNVPFDAPGNITKASSIAVSRAKVTFDWIWWWEVAVPSLPYFEAMCSRQSFACSWLATFGKTAYNFYSDPDGGYDSENQRGWTVYVVNENGTFINHDEFRGKEVVRLEDDTLFSNEPPRLGGANASAYVHESITGIPPIIPAHPEFSQSYTKYFTTYTLATWLRKPSSTAAGWCFHNSHTYLIHAFRIIFERFDELGIVIVISSGNHARDMGKRINMWPARFADPDSGWGYLKNLIIVGATTRNGTTTQWGQEAPWMTTFAPGQKVHLPSDPATNGGRTDIWHTNHGTSYSAPKVAGIIAYWRSLPGPFQEALKKPENVKKLVIYFHHRYDIIEYPSLQKKQIAAWDKRPVIWNGQVQWFNYTTNRLQTMNCLTDWDTRHLWDDQLVCDGLNPDMDQMPDDDGQTVEPDMGCNDISGSQPEPPAASSSLRRRALHRDSDSCTRQPPGSGQQSLTFSSASVAQPTCSADGGCGGTLCTGYYCAPSPTGTPPDHHDPQDPNNGQPVSSSTVSVSWSTEPPLPAALSSWTSIATESSSTTPSDTGADTPTGTTSAGPAATTDCDDQCKLDKGNPCYCDDRDCSAQAPSCCFTQSCPLCYCSDDGCYGDSPKCCWTQTCQWSWTGGGGGNKKAAISRQLNDRLASLGNSSAAVYGLWSHHTNDTDGVSMHVSGYDGKMTADNVCKGTPAWSAVSALLNNDTNPDAGLLTWYSNLTVFGDTCSYLAGVSDYASIAAGVKVGALTCGKWSTADCFRANYTDVHDCGTERVVQELVCQFL</sequence>
<feature type="domain" description="Rhamnogalacturonase A/B/Epimerase-like pectate lyase" evidence="6">
    <location>
        <begin position="231"/>
        <end position="467"/>
    </location>
</feature>
<dbReference type="Proteomes" id="UP001392437">
    <property type="component" value="Unassembled WGS sequence"/>
</dbReference>
<comment type="caution">
    <text evidence="7">The sequence shown here is derived from an EMBL/GenBank/DDBJ whole genome shotgun (WGS) entry which is preliminary data.</text>
</comment>
<dbReference type="PANTHER" id="PTHR33928">
    <property type="entry name" value="POLYGALACTURONASE QRT3"/>
    <property type="match status" value="1"/>
</dbReference>
<dbReference type="InterPro" id="IPR036852">
    <property type="entry name" value="Peptidase_S8/S53_dom_sf"/>
</dbReference>
<evidence type="ECO:0000313" key="8">
    <source>
        <dbReference type="Proteomes" id="UP001392437"/>
    </source>
</evidence>
<evidence type="ECO:0000313" key="7">
    <source>
        <dbReference type="EMBL" id="KAK8106793.1"/>
    </source>
</evidence>
<dbReference type="SUPFAM" id="SSF52743">
    <property type="entry name" value="Subtilisin-like"/>
    <property type="match status" value="1"/>
</dbReference>
<gene>
    <name evidence="7" type="ORF">PG999_010152</name>
</gene>
<proteinExistence type="predicted"/>
<dbReference type="PANTHER" id="PTHR33928:SF2">
    <property type="entry name" value="PECTATE LYASE SUPERFAMILY PROTEIN DOMAIN-CONTAINING PROTEIN-RELATED"/>
    <property type="match status" value="1"/>
</dbReference>
<keyword evidence="8" id="KW-1185">Reference proteome</keyword>
<accession>A0AAW0QU44</accession>
<keyword evidence="1" id="KW-0645">Protease</keyword>
<organism evidence="7 8">
    <name type="scientific">Apiospora kogelbergensis</name>
    <dbReference type="NCBI Taxonomy" id="1337665"/>
    <lineage>
        <taxon>Eukaryota</taxon>
        <taxon>Fungi</taxon>
        <taxon>Dikarya</taxon>
        <taxon>Ascomycota</taxon>
        <taxon>Pezizomycotina</taxon>
        <taxon>Sordariomycetes</taxon>
        <taxon>Xylariomycetidae</taxon>
        <taxon>Amphisphaeriales</taxon>
        <taxon>Apiosporaceae</taxon>
        <taxon>Apiospora</taxon>
    </lineage>
</organism>
<dbReference type="GO" id="GO:0006508">
    <property type="term" value="P:proteolysis"/>
    <property type="evidence" value="ECO:0007669"/>
    <property type="project" value="UniProtKB-KW"/>
</dbReference>
<evidence type="ECO:0000256" key="4">
    <source>
        <dbReference type="SAM" id="MobiDB-lite"/>
    </source>
</evidence>
<dbReference type="CDD" id="cd00306">
    <property type="entry name" value="Peptidases_S8_S53"/>
    <property type="match status" value="1"/>
</dbReference>
<evidence type="ECO:0008006" key="9">
    <source>
        <dbReference type="Google" id="ProtNLM"/>
    </source>
</evidence>
<evidence type="ECO:0000256" key="3">
    <source>
        <dbReference type="ARBA" id="ARBA00022825"/>
    </source>
</evidence>
<feature type="region of interest" description="Disordered" evidence="4">
    <location>
        <begin position="2163"/>
        <end position="2226"/>
    </location>
</feature>
<dbReference type="Gene3D" id="3.40.50.200">
    <property type="entry name" value="Peptidase S8/S53 domain"/>
    <property type="match status" value="1"/>
</dbReference>
<feature type="region of interest" description="Disordered" evidence="4">
    <location>
        <begin position="12"/>
        <end position="48"/>
    </location>
</feature>
<dbReference type="Gene3D" id="2.160.20.10">
    <property type="entry name" value="Single-stranded right-handed beta-helix, Pectin lyase-like"/>
    <property type="match status" value="2"/>
</dbReference>
<feature type="compositionally biased region" description="Low complexity" evidence="4">
    <location>
        <begin position="2295"/>
        <end position="2328"/>
    </location>
</feature>
<dbReference type="Pfam" id="PF00082">
    <property type="entry name" value="Peptidase_S8"/>
    <property type="match status" value="1"/>
</dbReference>